<evidence type="ECO:0000256" key="1">
    <source>
        <dbReference type="ARBA" id="ARBA00004477"/>
    </source>
</evidence>
<dbReference type="GO" id="GO:0006624">
    <property type="term" value="P:vacuolar protein processing"/>
    <property type="evidence" value="ECO:0007669"/>
    <property type="project" value="TreeGrafter"/>
</dbReference>
<evidence type="ECO:0000256" key="7">
    <source>
        <dbReference type="ARBA" id="ARBA00023136"/>
    </source>
</evidence>
<evidence type="ECO:0000313" key="10">
    <source>
        <dbReference type="Proteomes" id="UP000270924"/>
    </source>
</evidence>
<dbReference type="OMA" id="PIRAGWM"/>
<evidence type="ECO:0000313" key="9">
    <source>
        <dbReference type="EMBL" id="VDM07476.1"/>
    </source>
</evidence>
<evidence type="ECO:0000256" key="5">
    <source>
        <dbReference type="ARBA" id="ARBA00022824"/>
    </source>
</evidence>
<gene>
    <name evidence="9" type="ORF">WBA_LOCUS862</name>
</gene>
<dbReference type="OrthoDB" id="10012212at2759"/>
<dbReference type="InterPro" id="IPR008506">
    <property type="entry name" value="SND2/TMEM208"/>
</dbReference>
<dbReference type="AlphaFoldDB" id="A0A3P7DLF1"/>
<dbReference type="GO" id="GO:0005773">
    <property type="term" value="C:vacuole"/>
    <property type="evidence" value="ECO:0007669"/>
    <property type="project" value="GOC"/>
</dbReference>
<comment type="subcellular location">
    <subcellularLocation>
        <location evidence="1">Endoplasmic reticulum membrane</location>
        <topology evidence="1">Multi-pass membrane protein</topology>
    </subcellularLocation>
</comment>
<dbReference type="PANTHER" id="PTHR13505">
    <property type="entry name" value="TRANSMEMBRANE PROTEIN 208"/>
    <property type="match status" value="1"/>
</dbReference>
<sequence>MNISGKSGKVATRGQKQIYEENQTVILHYSTASIFSSVSMSYLILIIYDNLLICIVFYIVFSLFFFQRTAWEWFGFSICCILEVAAILTMRSMARCRRNEKGQVTDAGLDLNQPDAFGEYCKDVVILCSFVAIGATIWSMILWLLLLIPAYVFYKLWKMIIAPWFFAESLEQEEEKKIKKRERRLRKT</sequence>
<evidence type="ECO:0000256" key="2">
    <source>
        <dbReference type="ARBA" id="ARBA00009950"/>
    </source>
</evidence>
<dbReference type="Proteomes" id="UP000270924">
    <property type="component" value="Unassembled WGS sequence"/>
</dbReference>
<feature type="transmembrane region" description="Helical" evidence="8">
    <location>
        <begin position="73"/>
        <end position="90"/>
    </location>
</feature>
<name>A0A3P7DLF1_WUCBA</name>
<reference evidence="9 10" key="1">
    <citation type="submission" date="2018-11" db="EMBL/GenBank/DDBJ databases">
        <authorList>
            <consortium name="Pathogen Informatics"/>
        </authorList>
    </citation>
    <scope>NUCLEOTIDE SEQUENCE [LARGE SCALE GENOMIC DNA]</scope>
</reference>
<feature type="transmembrane region" description="Helical" evidence="8">
    <location>
        <begin position="42"/>
        <end position="67"/>
    </location>
</feature>
<dbReference type="FunCoup" id="A0A3P7DLF1">
    <property type="interactions" value="509"/>
</dbReference>
<evidence type="ECO:0000256" key="4">
    <source>
        <dbReference type="ARBA" id="ARBA00022692"/>
    </source>
</evidence>
<keyword evidence="7 8" id="KW-0472">Membrane</keyword>
<dbReference type="InParanoid" id="A0A3P7DLF1"/>
<organism evidence="9 10">
    <name type="scientific">Wuchereria bancrofti</name>
    <dbReference type="NCBI Taxonomy" id="6293"/>
    <lineage>
        <taxon>Eukaryota</taxon>
        <taxon>Metazoa</taxon>
        <taxon>Ecdysozoa</taxon>
        <taxon>Nematoda</taxon>
        <taxon>Chromadorea</taxon>
        <taxon>Rhabditida</taxon>
        <taxon>Spirurina</taxon>
        <taxon>Spiruromorpha</taxon>
        <taxon>Filarioidea</taxon>
        <taxon>Onchocercidae</taxon>
        <taxon>Wuchereria</taxon>
    </lineage>
</organism>
<accession>A0A3P7DLF1</accession>
<comment type="similarity">
    <text evidence="2">Belongs to the TMEM208 family.</text>
</comment>
<keyword evidence="6 8" id="KW-1133">Transmembrane helix</keyword>
<evidence type="ECO:0000256" key="8">
    <source>
        <dbReference type="SAM" id="Phobius"/>
    </source>
</evidence>
<keyword evidence="5" id="KW-0256">Endoplasmic reticulum</keyword>
<proteinExistence type="inferred from homology"/>
<dbReference type="PANTHER" id="PTHR13505:SF7">
    <property type="entry name" value="TRANSMEMBRANE PROTEIN 208"/>
    <property type="match status" value="1"/>
</dbReference>
<dbReference type="GO" id="GO:0005789">
    <property type="term" value="C:endoplasmic reticulum membrane"/>
    <property type="evidence" value="ECO:0007669"/>
    <property type="project" value="UniProtKB-SubCell"/>
</dbReference>
<keyword evidence="4 8" id="KW-0812">Transmembrane</keyword>
<evidence type="ECO:0000256" key="3">
    <source>
        <dbReference type="ARBA" id="ARBA00015033"/>
    </source>
</evidence>
<evidence type="ECO:0000256" key="6">
    <source>
        <dbReference type="ARBA" id="ARBA00022989"/>
    </source>
</evidence>
<keyword evidence="10" id="KW-1185">Reference proteome</keyword>
<dbReference type="Pfam" id="PF05620">
    <property type="entry name" value="TMEM208_SND2"/>
    <property type="match status" value="1"/>
</dbReference>
<dbReference type="EMBL" id="UYWW01000146">
    <property type="protein sequence ID" value="VDM07476.1"/>
    <property type="molecule type" value="Genomic_DNA"/>
</dbReference>
<feature type="transmembrane region" description="Helical" evidence="8">
    <location>
        <begin position="124"/>
        <end position="146"/>
    </location>
</feature>
<protein>
    <recommendedName>
        <fullName evidence="3">Transmembrane protein 208</fullName>
    </recommendedName>
</protein>